<dbReference type="PROSITE" id="PS51354">
    <property type="entry name" value="GLUTAREDOXIN_2"/>
    <property type="match status" value="1"/>
</dbReference>
<dbReference type="EMBL" id="JAUHHV010000003">
    <property type="protein sequence ID" value="KAK1430844.1"/>
    <property type="molecule type" value="Genomic_DNA"/>
</dbReference>
<dbReference type="PANTHER" id="PTHR10168">
    <property type="entry name" value="GLUTAREDOXIN"/>
    <property type="match status" value="1"/>
</dbReference>
<evidence type="ECO:0000256" key="1">
    <source>
        <dbReference type="ARBA" id="ARBA00004496"/>
    </source>
</evidence>
<comment type="subcellular location">
    <subcellularLocation>
        <location evidence="1">Cytoplasm</location>
    </subcellularLocation>
</comment>
<sequence length="126" mass="13715">MQGDGELTLAINVSESTHTTIQRLISENPVLIFTRPSCYMCDVTKRLFYSIGVYPTVIELDDGEIEDLVLFHRQSDIVLDSEDDVAPAVFIGGFCVGGLENVVALHLSGHLVARLVEIGVVQGVVL</sequence>
<accession>A0AAD8KWC5</accession>
<dbReference type="SUPFAM" id="SSF52833">
    <property type="entry name" value="Thioredoxin-like"/>
    <property type="match status" value="1"/>
</dbReference>
<dbReference type="GO" id="GO:0005737">
    <property type="term" value="C:cytoplasm"/>
    <property type="evidence" value="ECO:0007669"/>
    <property type="project" value="UniProtKB-SubCell"/>
</dbReference>
<comment type="caution">
    <text evidence="6">The sequence shown here is derived from an EMBL/GenBank/DDBJ whole genome shotgun (WGS) entry which is preliminary data.</text>
</comment>
<evidence type="ECO:0000259" key="5">
    <source>
        <dbReference type="Pfam" id="PF00462"/>
    </source>
</evidence>
<dbReference type="AlphaFoldDB" id="A0AAD8KWC5"/>
<protein>
    <recommendedName>
        <fullName evidence="5">Glutaredoxin domain-containing protein</fullName>
    </recommendedName>
</protein>
<proteinExistence type="inferred from homology"/>
<dbReference type="Pfam" id="PF00462">
    <property type="entry name" value="Glutaredoxin"/>
    <property type="match status" value="1"/>
</dbReference>
<gene>
    <name evidence="6" type="ORF">QVD17_13889</name>
</gene>
<keyword evidence="3" id="KW-0963">Cytoplasm</keyword>
<comment type="similarity">
    <text evidence="2">Belongs to the glutaredoxin family. CC-type subfamily.</text>
</comment>
<dbReference type="InterPro" id="IPR002109">
    <property type="entry name" value="Glutaredoxin"/>
</dbReference>
<feature type="domain" description="Glutaredoxin" evidence="5">
    <location>
        <begin position="30"/>
        <end position="93"/>
    </location>
</feature>
<evidence type="ECO:0000256" key="3">
    <source>
        <dbReference type="ARBA" id="ARBA00022490"/>
    </source>
</evidence>
<dbReference type="Proteomes" id="UP001229421">
    <property type="component" value="Unassembled WGS sequence"/>
</dbReference>
<keyword evidence="7" id="KW-1185">Reference proteome</keyword>
<evidence type="ECO:0000313" key="6">
    <source>
        <dbReference type="EMBL" id="KAK1430844.1"/>
    </source>
</evidence>
<evidence type="ECO:0000256" key="2">
    <source>
        <dbReference type="ARBA" id="ARBA00007568"/>
    </source>
</evidence>
<dbReference type="Gene3D" id="3.40.30.10">
    <property type="entry name" value="Glutaredoxin"/>
    <property type="match status" value="1"/>
</dbReference>
<reference evidence="6" key="1">
    <citation type="journal article" date="2023" name="bioRxiv">
        <title>Improved chromosome-level genome assembly for marigold (Tagetes erecta).</title>
        <authorList>
            <person name="Jiang F."/>
            <person name="Yuan L."/>
            <person name="Wang S."/>
            <person name="Wang H."/>
            <person name="Xu D."/>
            <person name="Wang A."/>
            <person name="Fan W."/>
        </authorList>
    </citation>
    <scope>NUCLEOTIDE SEQUENCE</scope>
    <source>
        <strain evidence="6">WSJ</strain>
        <tissue evidence="6">Leaf</tissue>
    </source>
</reference>
<organism evidence="6 7">
    <name type="scientific">Tagetes erecta</name>
    <name type="common">African marigold</name>
    <dbReference type="NCBI Taxonomy" id="13708"/>
    <lineage>
        <taxon>Eukaryota</taxon>
        <taxon>Viridiplantae</taxon>
        <taxon>Streptophyta</taxon>
        <taxon>Embryophyta</taxon>
        <taxon>Tracheophyta</taxon>
        <taxon>Spermatophyta</taxon>
        <taxon>Magnoliopsida</taxon>
        <taxon>eudicotyledons</taxon>
        <taxon>Gunneridae</taxon>
        <taxon>Pentapetalae</taxon>
        <taxon>asterids</taxon>
        <taxon>campanulids</taxon>
        <taxon>Asterales</taxon>
        <taxon>Asteraceae</taxon>
        <taxon>Asteroideae</taxon>
        <taxon>Heliantheae alliance</taxon>
        <taxon>Tageteae</taxon>
        <taxon>Tagetes</taxon>
    </lineage>
</organism>
<dbReference type="InterPro" id="IPR036249">
    <property type="entry name" value="Thioredoxin-like_sf"/>
</dbReference>
<evidence type="ECO:0000256" key="4">
    <source>
        <dbReference type="ARBA" id="ARBA00023284"/>
    </source>
</evidence>
<keyword evidence="4" id="KW-0676">Redox-active center</keyword>
<name>A0AAD8KWC5_TARER</name>
<evidence type="ECO:0000313" key="7">
    <source>
        <dbReference type="Proteomes" id="UP001229421"/>
    </source>
</evidence>
<dbReference type="InterPro" id="IPR011905">
    <property type="entry name" value="GlrX-like_pln_2"/>
</dbReference>